<dbReference type="AlphaFoldDB" id="A0ABD2YMK6"/>
<dbReference type="Proteomes" id="UP001630127">
    <property type="component" value="Unassembled WGS sequence"/>
</dbReference>
<comment type="caution">
    <text evidence="2">The sequence shown here is derived from an EMBL/GenBank/DDBJ whole genome shotgun (WGS) entry which is preliminary data.</text>
</comment>
<dbReference type="EMBL" id="JBJUIK010000012">
    <property type="protein sequence ID" value="KAL3508641.1"/>
    <property type="molecule type" value="Genomic_DNA"/>
</dbReference>
<name>A0ABD2YMK6_9GENT</name>
<dbReference type="InterPro" id="IPR042277">
    <property type="entry name" value="IST1-like"/>
</dbReference>
<evidence type="ECO:0000256" key="1">
    <source>
        <dbReference type="ARBA" id="ARBA00005536"/>
    </source>
</evidence>
<gene>
    <name evidence="2" type="ORF">ACH5RR_028042</name>
</gene>
<evidence type="ECO:0000313" key="2">
    <source>
        <dbReference type="EMBL" id="KAL3508641.1"/>
    </source>
</evidence>
<dbReference type="InterPro" id="IPR005061">
    <property type="entry name" value="Ist1"/>
</dbReference>
<dbReference type="PANTHER" id="PTHR12161">
    <property type="entry name" value="IST1 FAMILY MEMBER"/>
    <property type="match status" value="1"/>
</dbReference>
<reference evidence="2 3" key="1">
    <citation type="submission" date="2024-11" db="EMBL/GenBank/DDBJ databases">
        <title>A near-complete genome assembly of Cinchona calisaya.</title>
        <authorList>
            <person name="Lian D.C."/>
            <person name="Zhao X.W."/>
            <person name="Wei L."/>
        </authorList>
    </citation>
    <scope>NUCLEOTIDE SEQUENCE [LARGE SCALE GENOMIC DNA]</scope>
    <source>
        <tissue evidence="2">Nenye</tissue>
    </source>
</reference>
<accession>A0ABD2YMK6</accession>
<dbReference type="Gene3D" id="1.20.1260.60">
    <property type="entry name" value="Vacuolar protein sorting-associated protein Ist1"/>
    <property type="match status" value="1"/>
</dbReference>
<proteinExistence type="inferred from homology"/>
<dbReference type="Pfam" id="PF03398">
    <property type="entry name" value="Ist1"/>
    <property type="match status" value="1"/>
</dbReference>
<comment type="similarity">
    <text evidence="1">Belongs to the IST1 family.</text>
</comment>
<organism evidence="2 3">
    <name type="scientific">Cinchona calisaya</name>
    <dbReference type="NCBI Taxonomy" id="153742"/>
    <lineage>
        <taxon>Eukaryota</taxon>
        <taxon>Viridiplantae</taxon>
        <taxon>Streptophyta</taxon>
        <taxon>Embryophyta</taxon>
        <taxon>Tracheophyta</taxon>
        <taxon>Spermatophyta</taxon>
        <taxon>Magnoliopsida</taxon>
        <taxon>eudicotyledons</taxon>
        <taxon>Gunneridae</taxon>
        <taxon>Pentapetalae</taxon>
        <taxon>asterids</taxon>
        <taxon>lamiids</taxon>
        <taxon>Gentianales</taxon>
        <taxon>Rubiaceae</taxon>
        <taxon>Cinchonoideae</taxon>
        <taxon>Cinchoneae</taxon>
        <taxon>Cinchona</taxon>
    </lineage>
</organism>
<sequence length="409" mass="46840">MSWFCHSKKLIKRLRQRLIIQKNRRNVMMRQLHADIAQLLHNGQHKSALARVATTAFNVNQVLQLQKDQDMLSAYDQLEKFCDCVEDSLGKIHSKSRNLSVEVCEAVSSLIFAASRCGELPELQSIGNLFKELLGLEFERANVELLPGNTVNSQIKHNLSVKSIAEDMKTKLINDIAREYKHYLEQPIQVQARNLSEDVSNGLKDQTQTKNFEEMLPEIGSTFALTDCKDMVTFWSNFHDGSGGIGRSFNSLETNEVTLQKKNHEDFSQRTISNDTTTKIEAAILCFHDKRESLQDREFVREHQFTTLDSCKTSSVRKDVDEKCDDQLIKADLIDARYGRSVAADSSQNEEVIRDQVCQNNRDIGAECCLKDGEENPRSPITHVHPKLPDYDYLVFQFTNLKKEYMENN</sequence>
<evidence type="ECO:0008006" key="4">
    <source>
        <dbReference type="Google" id="ProtNLM"/>
    </source>
</evidence>
<protein>
    <recommendedName>
        <fullName evidence="4">IST1-like protein</fullName>
    </recommendedName>
</protein>
<dbReference type="PANTHER" id="PTHR12161:SF58">
    <property type="entry name" value="REGULATOR OF VPS4 ACTIVITY IN THE MVB PATHWAY PROTEIN"/>
    <property type="match status" value="1"/>
</dbReference>
<evidence type="ECO:0000313" key="3">
    <source>
        <dbReference type="Proteomes" id="UP001630127"/>
    </source>
</evidence>
<keyword evidence="3" id="KW-1185">Reference proteome</keyword>